<dbReference type="RefSeq" id="XP_018842781.1">
    <property type="nucleotide sequence ID" value="XM_018987236.2"/>
</dbReference>
<evidence type="ECO:0000313" key="3">
    <source>
        <dbReference type="RefSeq" id="XP_018842781.1"/>
    </source>
</evidence>
<dbReference type="AlphaFoldDB" id="A0A2I4GFW1"/>
<sequence>MGNCYALCKPRMGLYVKLAAAKHGRVLQVVKMDGKILEFSTPILVKDIMVNFSGSGIGLSKDASENLSPNYELKIGKTYYMLPSLSSGSPTSTTAEISSIADKDKANIGVKRIKIVITKQQLQELLTKQISLDDFMSGLEKPTSVSHVDSSTNWKPKLESIPEGSE</sequence>
<name>A0A2I4GFW1_JUGRE</name>
<dbReference type="STRING" id="51240.A0A2I4GFW1"/>
<gene>
    <name evidence="3" type="primary">LOC109007540</name>
</gene>
<dbReference type="InterPro" id="IPR025322">
    <property type="entry name" value="PADRE_dom"/>
</dbReference>
<evidence type="ECO:0000256" key="1">
    <source>
        <dbReference type="SAM" id="MobiDB-lite"/>
    </source>
</evidence>
<keyword evidence="2" id="KW-1185">Reference proteome</keyword>
<feature type="compositionally biased region" description="Polar residues" evidence="1">
    <location>
        <begin position="143"/>
        <end position="154"/>
    </location>
</feature>
<organism evidence="2 3">
    <name type="scientific">Juglans regia</name>
    <name type="common">English walnut</name>
    <dbReference type="NCBI Taxonomy" id="51240"/>
    <lineage>
        <taxon>Eukaryota</taxon>
        <taxon>Viridiplantae</taxon>
        <taxon>Streptophyta</taxon>
        <taxon>Embryophyta</taxon>
        <taxon>Tracheophyta</taxon>
        <taxon>Spermatophyta</taxon>
        <taxon>Magnoliopsida</taxon>
        <taxon>eudicotyledons</taxon>
        <taxon>Gunneridae</taxon>
        <taxon>Pentapetalae</taxon>
        <taxon>rosids</taxon>
        <taxon>fabids</taxon>
        <taxon>Fagales</taxon>
        <taxon>Juglandaceae</taxon>
        <taxon>Juglans</taxon>
    </lineage>
</organism>
<dbReference type="Pfam" id="PF14009">
    <property type="entry name" value="PADRE"/>
    <property type="match status" value="1"/>
</dbReference>
<dbReference type="GeneID" id="109007540"/>
<dbReference type="KEGG" id="jre:109007540"/>
<dbReference type="PANTHER" id="PTHR33148:SF2">
    <property type="entry name" value="DUF4228 DOMAIN-CONTAINING PROTEIN"/>
    <property type="match status" value="1"/>
</dbReference>
<evidence type="ECO:0000313" key="2">
    <source>
        <dbReference type="Proteomes" id="UP000235220"/>
    </source>
</evidence>
<dbReference type="Gramene" id="Jr16_05160_p1">
    <property type="protein sequence ID" value="cds.Jr16_05160_p1"/>
    <property type="gene ID" value="Jr16_05160"/>
</dbReference>
<reference evidence="3" key="1">
    <citation type="submission" date="2025-08" db="UniProtKB">
        <authorList>
            <consortium name="RefSeq"/>
        </authorList>
    </citation>
    <scope>IDENTIFICATION</scope>
    <source>
        <tissue evidence="3">Leaves</tissue>
    </source>
</reference>
<dbReference type="Proteomes" id="UP000235220">
    <property type="component" value="Chromosome 16"/>
</dbReference>
<dbReference type="OrthoDB" id="1908589at2759"/>
<dbReference type="PANTHER" id="PTHR33148">
    <property type="entry name" value="PLASTID MOVEMENT IMPAIRED PROTEIN-RELATED"/>
    <property type="match status" value="1"/>
</dbReference>
<feature type="region of interest" description="Disordered" evidence="1">
    <location>
        <begin position="142"/>
        <end position="166"/>
    </location>
</feature>
<protein>
    <submittedName>
        <fullName evidence="3">Uncharacterized protein LOC109007540</fullName>
    </submittedName>
</protein>
<accession>A0A2I4GFW1</accession>
<proteinExistence type="predicted"/>